<protein>
    <submittedName>
        <fullName evidence="3">Uncharacterized protein</fullName>
    </submittedName>
</protein>
<feature type="region of interest" description="Disordered" evidence="2">
    <location>
        <begin position="1"/>
        <end position="112"/>
    </location>
</feature>
<dbReference type="EMBL" id="JAABOA010000532">
    <property type="protein sequence ID" value="KAF9583992.1"/>
    <property type="molecule type" value="Genomic_DNA"/>
</dbReference>
<feature type="compositionally biased region" description="Polar residues" evidence="2">
    <location>
        <begin position="128"/>
        <end position="137"/>
    </location>
</feature>
<evidence type="ECO:0000313" key="3">
    <source>
        <dbReference type="EMBL" id="KAF9583992.1"/>
    </source>
</evidence>
<reference evidence="3" key="1">
    <citation type="journal article" date="2020" name="Fungal Divers.">
        <title>Resolving the Mortierellaceae phylogeny through synthesis of multi-gene phylogenetics and phylogenomics.</title>
        <authorList>
            <person name="Vandepol N."/>
            <person name="Liber J."/>
            <person name="Desiro A."/>
            <person name="Na H."/>
            <person name="Kennedy M."/>
            <person name="Barry K."/>
            <person name="Grigoriev I.V."/>
            <person name="Miller A.N."/>
            <person name="O'Donnell K."/>
            <person name="Stajich J.E."/>
            <person name="Bonito G."/>
        </authorList>
    </citation>
    <scope>NUCLEOTIDE SEQUENCE</scope>
    <source>
        <strain evidence="3">KOD1015</strain>
    </source>
</reference>
<feature type="compositionally biased region" description="Low complexity" evidence="2">
    <location>
        <begin position="138"/>
        <end position="148"/>
    </location>
</feature>
<feature type="compositionally biased region" description="Low complexity" evidence="2">
    <location>
        <begin position="724"/>
        <end position="733"/>
    </location>
</feature>
<organism evidence="3 4">
    <name type="scientific">Lunasporangiospora selenospora</name>
    <dbReference type="NCBI Taxonomy" id="979761"/>
    <lineage>
        <taxon>Eukaryota</taxon>
        <taxon>Fungi</taxon>
        <taxon>Fungi incertae sedis</taxon>
        <taxon>Mucoromycota</taxon>
        <taxon>Mortierellomycotina</taxon>
        <taxon>Mortierellomycetes</taxon>
        <taxon>Mortierellales</taxon>
        <taxon>Mortierellaceae</taxon>
        <taxon>Lunasporangiospora</taxon>
    </lineage>
</organism>
<proteinExistence type="predicted"/>
<accession>A0A9P6KGM5</accession>
<feature type="region of interest" description="Disordered" evidence="2">
    <location>
        <begin position="128"/>
        <end position="248"/>
    </location>
</feature>
<dbReference type="Proteomes" id="UP000780801">
    <property type="component" value="Unassembled WGS sequence"/>
</dbReference>
<feature type="compositionally biased region" description="Polar residues" evidence="2">
    <location>
        <begin position="157"/>
        <end position="168"/>
    </location>
</feature>
<feature type="compositionally biased region" description="Polar residues" evidence="2">
    <location>
        <begin position="1"/>
        <end position="19"/>
    </location>
</feature>
<feature type="compositionally biased region" description="Polar residues" evidence="2">
    <location>
        <begin position="739"/>
        <end position="761"/>
    </location>
</feature>
<dbReference type="OrthoDB" id="2422345at2759"/>
<feature type="region of interest" description="Disordered" evidence="2">
    <location>
        <begin position="675"/>
        <end position="777"/>
    </location>
</feature>
<evidence type="ECO:0000313" key="4">
    <source>
        <dbReference type="Proteomes" id="UP000780801"/>
    </source>
</evidence>
<comment type="caution">
    <text evidence="3">The sequence shown here is derived from an EMBL/GenBank/DDBJ whole genome shotgun (WGS) entry which is preliminary data.</text>
</comment>
<sequence>MSEYQLQPQQHEISRSPSSAYLKRKPVKSTNGKSNVAAMNSKPSSPHPQRQQSDQSKASIQPSQTSQSYSRGGGSSATLSDATGKGMGMAMTESTNDVRPRRSPNSSSVFQQSQAELLTKLEELASSKHTTAPSENPQYSQNLSQSQRQLRHHRNQAQDGTRTPTFQPTKAPRANVSDSMRSRALSSGHGQGHDVQFATQGSGLMSSHKMLSSSSSTGSLTSQSIPAAGHVHDRHREPRRRVNSAQFKTPSAVEMAELAQVVVANATPPKVQNKFRKRLTGTTFIPPNGQSSNAVVLSAAAPRAGVPEQPSDLDLRQRYDAAIRDAKTWEKKYSAAQNQIHYERELWEEKYSQLESAFRTLERSRAEVNVEKMNTLLDTVQQLQQSNEVFRKQLQDAGIEPDPTPAADFHSELLLVGDRMDRTFLEENDMMREKSLVTNQAIAHLSSEINNSAIAISQTINYVQLRYLTQLLDAAEHVSSQKRTRAMSNSFLSDMLSRGVKKAGPLQAKNTISMATQTPPTIVTGLQQNLQPQQLLMLLNPSEQRLLLEQAVAMGLCDSSGNVSLPQGDAKLGKNFSFSSPFLNLAGLSNKSQSSSKEIQYRLKAGSMMALDDRSQWIQYRQGIPPMVVQNLRGSPTSPVSVDLVATSKVRPIPKFQYASPTSSQMRIFVPDVPQSKTGSIVSGSRTGSLREGAGNSEGDGAPTVPKPERQLFRSASDVSLLASGRQPQSSSRRSSRQFTQANSSTSTSEAPQRSTSQQYLSPEMAIAYNNSNPPNS</sequence>
<dbReference type="AlphaFoldDB" id="A0A9P6KGM5"/>
<evidence type="ECO:0000256" key="1">
    <source>
        <dbReference type="SAM" id="Coils"/>
    </source>
</evidence>
<keyword evidence="1" id="KW-0175">Coiled coil</keyword>
<name>A0A9P6KGM5_9FUNG</name>
<gene>
    <name evidence="3" type="ORF">BGW38_007929</name>
</gene>
<keyword evidence="4" id="KW-1185">Reference proteome</keyword>
<feature type="compositionally biased region" description="Polar residues" evidence="2">
    <location>
        <begin position="28"/>
        <end position="81"/>
    </location>
</feature>
<feature type="compositionally biased region" description="Low complexity" evidence="2">
    <location>
        <begin position="201"/>
        <end position="224"/>
    </location>
</feature>
<feature type="compositionally biased region" description="Polar residues" evidence="2">
    <location>
        <begin position="675"/>
        <end position="688"/>
    </location>
</feature>
<feature type="coiled-coil region" evidence="1">
    <location>
        <begin position="319"/>
        <end position="400"/>
    </location>
</feature>
<evidence type="ECO:0000256" key="2">
    <source>
        <dbReference type="SAM" id="MobiDB-lite"/>
    </source>
</evidence>